<sequence>MAFAPASLILANNYLPLNEALYSQGGSMKYLSIFALLAFSSFSYSDNSLPNNRHISVVGTAQLKAKPDIAVIHLEVESFKTKSADAKKEVDDRVNNLLDGLAKFKIDEENVSASSISTQPNYSYSNNDKRELDGYTANRNLKVTLNDLKILNAFMDFALSVQIDEIRNIELKSSKADALKDEVNALAVKNAKEKGSSLANAFGAKLGKIYSINSTSNNSRYRYGANSDIERIEVTGSRVSKPSSPGKYLQENIVFSASISVVFDLDVK</sequence>
<dbReference type="EMBL" id="CAMAPC010000048">
    <property type="protein sequence ID" value="CAH9067574.1"/>
    <property type="molecule type" value="Genomic_DNA"/>
</dbReference>
<dbReference type="Gene3D" id="3.30.70.2970">
    <property type="entry name" value="Protein of unknown function (DUF541), domain 2"/>
    <property type="match status" value="1"/>
</dbReference>
<dbReference type="InterPro" id="IPR007497">
    <property type="entry name" value="SIMPL/DUF541"/>
</dbReference>
<dbReference type="Pfam" id="PF04402">
    <property type="entry name" value="SIMPL"/>
    <property type="match status" value="1"/>
</dbReference>
<dbReference type="Proteomes" id="UP001152467">
    <property type="component" value="Unassembled WGS sequence"/>
</dbReference>
<accession>A0A9W4R515</accession>
<organism evidence="1 2">
    <name type="scientific">Pseudoalteromonas holothuriae</name>
    <dbReference type="NCBI Taxonomy" id="2963714"/>
    <lineage>
        <taxon>Bacteria</taxon>
        <taxon>Pseudomonadati</taxon>
        <taxon>Pseudomonadota</taxon>
        <taxon>Gammaproteobacteria</taxon>
        <taxon>Alteromonadales</taxon>
        <taxon>Pseudoalteromonadaceae</taxon>
        <taxon>Pseudoalteromonas</taxon>
    </lineage>
</organism>
<keyword evidence="2" id="KW-1185">Reference proteome</keyword>
<name>A0A9W4R515_9GAMM</name>
<proteinExistence type="predicted"/>
<dbReference type="PANTHER" id="PTHR34387:SF1">
    <property type="entry name" value="PERIPLASMIC IMMUNOGENIC PROTEIN"/>
    <property type="match status" value="1"/>
</dbReference>
<dbReference type="GO" id="GO:0006974">
    <property type="term" value="P:DNA damage response"/>
    <property type="evidence" value="ECO:0007669"/>
    <property type="project" value="TreeGrafter"/>
</dbReference>
<dbReference type="InterPro" id="IPR052022">
    <property type="entry name" value="26kDa_periplasmic_antigen"/>
</dbReference>
<gene>
    <name evidence="1" type="ORF">PSECIP111854_04142</name>
</gene>
<dbReference type="PANTHER" id="PTHR34387">
    <property type="entry name" value="SLR1258 PROTEIN"/>
    <property type="match status" value="1"/>
</dbReference>
<evidence type="ECO:0008006" key="3">
    <source>
        <dbReference type="Google" id="ProtNLM"/>
    </source>
</evidence>
<comment type="caution">
    <text evidence="1">The sequence shown here is derived from an EMBL/GenBank/DDBJ whole genome shotgun (WGS) entry which is preliminary data.</text>
</comment>
<dbReference type="Gene3D" id="3.30.110.170">
    <property type="entry name" value="Protein of unknown function (DUF541), domain 1"/>
    <property type="match status" value="1"/>
</dbReference>
<dbReference type="AlphaFoldDB" id="A0A9W4R515"/>
<protein>
    <recommendedName>
        <fullName evidence="3">SIMPL domain-containing protein</fullName>
    </recommendedName>
</protein>
<evidence type="ECO:0000313" key="1">
    <source>
        <dbReference type="EMBL" id="CAH9067574.1"/>
    </source>
</evidence>
<evidence type="ECO:0000313" key="2">
    <source>
        <dbReference type="Proteomes" id="UP001152467"/>
    </source>
</evidence>
<reference evidence="1" key="1">
    <citation type="submission" date="2022-07" db="EMBL/GenBank/DDBJ databases">
        <authorList>
            <person name="Criscuolo A."/>
        </authorList>
    </citation>
    <scope>NUCLEOTIDE SEQUENCE</scope>
    <source>
        <strain evidence="1">CIP111854</strain>
    </source>
</reference>